<keyword evidence="7" id="KW-1185">Reference proteome</keyword>
<dbReference type="GO" id="GO:0000435">
    <property type="term" value="P:positive regulation of transcription from RNA polymerase II promoter by galactose"/>
    <property type="evidence" value="ECO:0007669"/>
    <property type="project" value="TreeGrafter"/>
</dbReference>
<feature type="compositionally biased region" description="Basic and acidic residues" evidence="4">
    <location>
        <begin position="356"/>
        <end position="367"/>
    </location>
</feature>
<evidence type="ECO:0000313" key="6">
    <source>
        <dbReference type="EMBL" id="CEI62169.1"/>
    </source>
</evidence>
<feature type="region of interest" description="Disordered" evidence="4">
    <location>
        <begin position="1"/>
        <end position="48"/>
    </location>
</feature>
<dbReference type="PANTHER" id="PTHR47424:SF4">
    <property type="entry name" value="ZN(II)2CYS6 TRANSCRIPTION FACTOR (EUROFUNG)"/>
    <property type="match status" value="1"/>
</dbReference>
<dbReference type="InterPro" id="IPR051127">
    <property type="entry name" value="Fungal_SecMet_Regulators"/>
</dbReference>
<evidence type="ECO:0000256" key="4">
    <source>
        <dbReference type="SAM" id="MobiDB-lite"/>
    </source>
</evidence>
<protein>
    <recommendedName>
        <fullName evidence="5">Xylanolytic transcriptional activator regulatory domain-containing protein</fullName>
    </recommendedName>
</protein>
<sequence length="643" mass="72516">MGTQPARRPSNPPSQPHNSSPSTSTPGSRRQDAHGHHKAGVSLPSTSPSAIDSMTAVFDEGSSTGEFFGKSSAGSFTAQIKKAIDVRLGRPATNSQDNPSCVSRSAGGIDSTTSASFPAFPYVLPPRRQADHLMELYWFYVDPLYPFLDRTRWNRAYDAIFAGTAMDLDERIFMATLNVILALSTQLLESQSLDQREQSSETFFRRAQELLPMNPWEPGSLELVQCLLVTSQYLQSTYNPHQTWMVIGSAIRMAQGLGLHLPETSSSRSDLGERELLRRIWYGCVLMDRMVSVTHGRPAMISQHLAKSVPLPTESTTNEPCKIQNPEYYSFFVRSVRLYEIIHKTMMAFYSHIQDSRSKEKETHSDPESSDGEDDDLDRVVQLDRCISRWESRLPNHLRWDLLESNTDKIAQRQAVILRMRFLHARILLLRPVLSRFCLSPFPSKRPQAEDNLQTRVIQQSAMFCVATAQNMINTLVAHQSMDRTVGLLPAWWYRVYYVYSAATVLIAAKLRPDIFSAAGIGQSWGQAISLLKTHEQFGQSAKRCVTALHILSSKILQATSRGSLGREVVNNNGIPNLDTRDDQISPHMVPDIESIDRIQQMVQGFESPVPDFNPQDFVDFDFNVNDMSWLNDIQGVWELLNE</sequence>
<dbReference type="GO" id="GO:0006351">
    <property type="term" value="P:DNA-templated transcription"/>
    <property type="evidence" value="ECO:0007669"/>
    <property type="project" value="InterPro"/>
</dbReference>
<dbReference type="CDD" id="cd12148">
    <property type="entry name" value="fungal_TF_MHR"/>
    <property type="match status" value="1"/>
</dbReference>
<dbReference type="SMART" id="SM00906">
    <property type="entry name" value="Fungal_trans"/>
    <property type="match status" value="1"/>
</dbReference>
<evidence type="ECO:0000256" key="2">
    <source>
        <dbReference type="ARBA" id="ARBA00023163"/>
    </source>
</evidence>
<dbReference type="EMBL" id="LN649230">
    <property type="protein sequence ID" value="CEI62169.1"/>
    <property type="molecule type" value="Genomic_DNA"/>
</dbReference>
<feature type="region of interest" description="Disordered" evidence="4">
    <location>
        <begin position="356"/>
        <end position="375"/>
    </location>
</feature>
<feature type="compositionally biased region" description="Low complexity" evidence="4">
    <location>
        <begin position="16"/>
        <end position="28"/>
    </location>
</feature>
<evidence type="ECO:0000256" key="3">
    <source>
        <dbReference type="ARBA" id="ARBA00023242"/>
    </source>
</evidence>
<dbReference type="OrthoDB" id="424974at2759"/>
<dbReference type="Pfam" id="PF04082">
    <property type="entry name" value="Fungal_trans"/>
    <property type="match status" value="1"/>
</dbReference>
<dbReference type="GO" id="GO:0000978">
    <property type="term" value="F:RNA polymerase II cis-regulatory region sequence-specific DNA binding"/>
    <property type="evidence" value="ECO:0007669"/>
    <property type="project" value="TreeGrafter"/>
</dbReference>
<dbReference type="PANTHER" id="PTHR47424">
    <property type="entry name" value="REGULATORY PROTEIN GAL4"/>
    <property type="match status" value="1"/>
</dbReference>
<dbReference type="InterPro" id="IPR007219">
    <property type="entry name" value="XnlR_reg_dom"/>
</dbReference>
<dbReference type="GO" id="GO:0005634">
    <property type="term" value="C:nucleus"/>
    <property type="evidence" value="ECO:0007669"/>
    <property type="project" value="TreeGrafter"/>
</dbReference>
<organism evidence="6 7">
    <name type="scientific">Fusarium venenatum</name>
    <dbReference type="NCBI Taxonomy" id="56646"/>
    <lineage>
        <taxon>Eukaryota</taxon>
        <taxon>Fungi</taxon>
        <taxon>Dikarya</taxon>
        <taxon>Ascomycota</taxon>
        <taxon>Pezizomycotina</taxon>
        <taxon>Sordariomycetes</taxon>
        <taxon>Hypocreomycetidae</taxon>
        <taxon>Hypocreales</taxon>
        <taxon>Nectriaceae</taxon>
        <taxon>Fusarium</taxon>
    </lineage>
</organism>
<dbReference type="STRING" id="56646.A0A2L2SZ32"/>
<name>A0A2L2SZ32_9HYPO</name>
<evidence type="ECO:0000259" key="5">
    <source>
        <dbReference type="SMART" id="SM00906"/>
    </source>
</evidence>
<evidence type="ECO:0000256" key="1">
    <source>
        <dbReference type="ARBA" id="ARBA00023015"/>
    </source>
</evidence>
<evidence type="ECO:0000313" key="7">
    <source>
        <dbReference type="Proteomes" id="UP000245910"/>
    </source>
</evidence>
<dbReference type="Proteomes" id="UP000245910">
    <property type="component" value="Chromosome II"/>
</dbReference>
<reference evidence="7" key="1">
    <citation type="submission" date="2014-10" db="EMBL/GenBank/DDBJ databases">
        <authorList>
            <person name="King R."/>
        </authorList>
    </citation>
    <scope>NUCLEOTIDE SEQUENCE [LARGE SCALE GENOMIC DNA]</scope>
    <source>
        <strain evidence="7">A3/5</strain>
    </source>
</reference>
<accession>A0A2L2SZ32</accession>
<keyword evidence="2" id="KW-0804">Transcription</keyword>
<keyword evidence="3" id="KW-0539">Nucleus</keyword>
<feature type="domain" description="Xylanolytic transcriptional activator regulatory" evidence="5">
    <location>
        <begin position="243"/>
        <end position="318"/>
    </location>
</feature>
<dbReference type="GO" id="GO:0008270">
    <property type="term" value="F:zinc ion binding"/>
    <property type="evidence" value="ECO:0007669"/>
    <property type="project" value="InterPro"/>
</dbReference>
<dbReference type="AlphaFoldDB" id="A0A2L2SZ32"/>
<proteinExistence type="predicted"/>
<keyword evidence="1" id="KW-0805">Transcription regulation</keyword>
<dbReference type="GO" id="GO:0000981">
    <property type="term" value="F:DNA-binding transcription factor activity, RNA polymerase II-specific"/>
    <property type="evidence" value="ECO:0007669"/>
    <property type="project" value="TreeGrafter"/>
</dbReference>